<evidence type="ECO:0000256" key="2">
    <source>
        <dbReference type="ARBA" id="ARBA00023224"/>
    </source>
</evidence>
<dbReference type="InterPro" id="IPR047347">
    <property type="entry name" value="YvaQ-like_sensor"/>
</dbReference>
<sequence>MNFLTRLTIKSRLAIGFGIILLLMIILTVMGIQKVNFIDQTLAEITDINSVKQRYAINYRGSVHDRGIAIRDVAIAASPAKVATFEKEIHQLAAFYRESEIKLQQMLSSGYDFTPEERRILAKIDSIQASSLPLIEQIIQAKKQNENVNELVLEQARPAIISWLDAINEFIDYQEKANQEATPKARDVASSFEGLMLLLSAIAVVISVLVGLLIERSLRQSLGGELNEAEQALSAIAGGSLTIAIDTRYRHSMLSSLEAMKSRLSSTVANIVKASKQLSLQVQEVSSGSIDVLDAANRQASLTQETATQLDSMRNSIDEVSEIAKHTEENSSLTVNYAKQGRNAISESAREMERVSQSVSAMVGQIRQLEEHTKKIGGIVSVISGISEQTNLLALNAAIEAARAGESGRGFAVVADEVRQLAQRTGEATAEIEGMIRQVQGETAASVAAIEKTQPQVENGRSLTLKTTEFLENIEQQATDSLSRVQEVAQAASEQVSAISDINHAMEDISQMSGSTIGSLDNNKVAMDALNALSEELKSNVSYFKL</sequence>
<keyword evidence="5" id="KW-1133">Transmembrane helix</keyword>
<name>A0ABY7VJS6_9GAMM</name>
<keyword evidence="5" id="KW-0812">Transmembrane</keyword>
<dbReference type="RefSeq" id="WP_274054186.1">
    <property type="nucleotide sequence ID" value="NZ_CP059693.1"/>
</dbReference>
<evidence type="ECO:0000313" key="7">
    <source>
        <dbReference type="EMBL" id="WDE13755.1"/>
    </source>
</evidence>
<dbReference type="CDD" id="cd19411">
    <property type="entry name" value="MCP2201-like_sensor"/>
    <property type="match status" value="1"/>
</dbReference>
<evidence type="ECO:0000256" key="4">
    <source>
        <dbReference type="PROSITE-ProRule" id="PRU00284"/>
    </source>
</evidence>
<accession>A0ABY7VJS6</accession>
<dbReference type="Gene3D" id="1.10.287.950">
    <property type="entry name" value="Methyl-accepting chemotaxis protein"/>
    <property type="match status" value="1"/>
</dbReference>
<proteinExistence type="inferred from homology"/>
<evidence type="ECO:0000256" key="3">
    <source>
        <dbReference type="ARBA" id="ARBA00029447"/>
    </source>
</evidence>
<dbReference type="Pfam" id="PF12729">
    <property type="entry name" value="4HB_MCP_1"/>
    <property type="match status" value="1"/>
</dbReference>
<evidence type="ECO:0000259" key="6">
    <source>
        <dbReference type="PROSITE" id="PS50111"/>
    </source>
</evidence>
<reference evidence="7 8" key="1">
    <citation type="journal article" date="2022" name="Mar. Drugs">
        <title>Bioassay-Guided Fractionation Leads to the Detection of Cholic Acid Generated by the Rare Thalassomonas sp.</title>
        <authorList>
            <person name="Pheiffer F."/>
            <person name="Schneider Y.K."/>
            <person name="Hansen E.H."/>
            <person name="Andersen J.H."/>
            <person name="Isaksson J."/>
            <person name="Busche T."/>
            <person name="R C."/>
            <person name="Kalinowski J."/>
            <person name="Zyl L.V."/>
            <person name="Trindade M."/>
        </authorList>
    </citation>
    <scope>NUCLEOTIDE SEQUENCE [LARGE SCALE GENOMIC DNA]</scope>
    <source>
        <strain evidence="7 8">A5K-61T</strain>
    </source>
</reference>
<dbReference type="PRINTS" id="PR00260">
    <property type="entry name" value="CHEMTRNSDUCR"/>
</dbReference>
<comment type="similarity">
    <text evidence="3">Belongs to the methyl-accepting chemotaxis (MCP) protein family.</text>
</comment>
<dbReference type="PROSITE" id="PS50111">
    <property type="entry name" value="CHEMOTAXIS_TRANSDUC_2"/>
    <property type="match status" value="1"/>
</dbReference>
<dbReference type="PANTHER" id="PTHR32089">
    <property type="entry name" value="METHYL-ACCEPTING CHEMOTAXIS PROTEIN MCPB"/>
    <property type="match status" value="1"/>
</dbReference>
<protein>
    <submittedName>
        <fullName evidence="7">Methyl-accepting chemotaxis protein</fullName>
    </submittedName>
</protein>
<dbReference type="SUPFAM" id="SSF58104">
    <property type="entry name" value="Methyl-accepting chemotaxis protein (MCP) signaling domain"/>
    <property type="match status" value="1"/>
</dbReference>
<evidence type="ECO:0000313" key="8">
    <source>
        <dbReference type="Proteomes" id="UP001215231"/>
    </source>
</evidence>
<dbReference type="CDD" id="cd11386">
    <property type="entry name" value="MCP_signal"/>
    <property type="match status" value="1"/>
</dbReference>
<keyword evidence="2 4" id="KW-0807">Transducer</keyword>
<feature type="transmembrane region" description="Helical" evidence="5">
    <location>
        <begin position="12"/>
        <end position="32"/>
    </location>
</feature>
<dbReference type="SMART" id="SM00283">
    <property type="entry name" value="MA"/>
    <property type="match status" value="1"/>
</dbReference>
<dbReference type="Pfam" id="PF00015">
    <property type="entry name" value="MCPsignal"/>
    <property type="match status" value="1"/>
</dbReference>
<feature type="domain" description="Methyl-accepting transducer" evidence="6">
    <location>
        <begin position="274"/>
        <end position="510"/>
    </location>
</feature>
<organism evidence="7 8">
    <name type="scientific">Thalassomonas haliotis</name>
    <dbReference type="NCBI Taxonomy" id="485448"/>
    <lineage>
        <taxon>Bacteria</taxon>
        <taxon>Pseudomonadati</taxon>
        <taxon>Pseudomonadota</taxon>
        <taxon>Gammaproteobacteria</taxon>
        <taxon>Alteromonadales</taxon>
        <taxon>Colwelliaceae</taxon>
        <taxon>Thalassomonas</taxon>
    </lineage>
</organism>
<gene>
    <name evidence="7" type="ORF">H3N35_10145</name>
</gene>
<dbReference type="InterPro" id="IPR004089">
    <property type="entry name" value="MCPsignal_dom"/>
</dbReference>
<dbReference type="EMBL" id="CP059693">
    <property type="protein sequence ID" value="WDE13755.1"/>
    <property type="molecule type" value="Genomic_DNA"/>
</dbReference>
<keyword evidence="8" id="KW-1185">Reference proteome</keyword>
<dbReference type="InterPro" id="IPR004090">
    <property type="entry name" value="Chemotax_Me-accpt_rcpt"/>
</dbReference>
<evidence type="ECO:0000256" key="1">
    <source>
        <dbReference type="ARBA" id="ARBA00004370"/>
    </source>
</evidence>
<dbReference type="InterPro" id="IPR024478">
    <property type="entry name" value="HlyB_4HB_MCP"/>
</dbReference>
<evidence type="ECO:0000256" key="5">
    <source>
        <dbReference type="SAM" id="Phobius"/>
    </source>
</evidence>
<dbReference type="Proteomes" id="UP001215231">
    <property type="component" value="Chromosome"/>
</dbReference>
<comment type="subcellular location">
    <subcellularLocation>
        <location evidence="1">Membrane</location>
    </subcellularLocation>
</comment>
<keyword evidence="5" id="KW-0472">Membrane</keyword>
<dbReference type="PANTHER" id="PTHR32089:SF112">
    <property type="entry name" value="LYSOZYME-LIKE PROTEIN-RELATED"/>
    <property type="match status" value="1"/>
</dbReference>